<proteinExistence type="inferred from homology"/>
<comment type="similarity">
    <text evidence="1 3">Belongs to the short-chain dehydrogenases/reductases (SDR) family.</text>
</comment>
<keyword evidence="2" id="KW-0560">Oxidoreductase</keyword>
<dbReference type="InterPro" id="IPR057326">
    <property type="entry name" value="KR_dom"/>
</dbReference>
<dbReference type="SMART" id="SM00822">
    <property type="entry name" value="PKS_KR"/>
    <property type="match status" value="1"/>
</dbReference>
<dbReference type="Pfam" id="PF00106">
    <property type="entry name" value="adh_short"/>
    <property type="match status" value="1"/>
</dbReference>
<dbReference type="InterPro" id="IPR002347">
    <property type="entry name" value="SDR_fam"/>
</dbReference>
<dbReference type="InterPro" id="IPR036291">
    <property type="entry name" value="NAD(P)-bd_dom_sf"/>
</dbReference>
<evidence type="ECO:0000256" key="2">
    <source>
        <dbReference type="ARBA" id="ARBA00023002"/>
    </source>
</evidence>
<dbReference type="PRINTS" id="PR00081">
    <property type="entry name" value="GDHRDH"/>
</dbReference>
<dbReference type="PANTHER" id="PTHR44196">
    <property type="entry name" value="DEHYDROGENASE/REDUCTASE SDR FAMILY MEMBER 7B"/>
    <property type="match status" value="1"/>
</dbReference>
<protein>
    <submittedName>
        <fullName evidence="5">Short-chain dehydrogenase/reductase</fullName>
    </submittedName>
</protein>
<dbReference type="CDD" id="cd05233">
    <property type="entry name" value="SDR_c"/>
    <property type="match status" value="1"/>
</dbReference>
<feature type="domain" description="Ketoreductase" evidence="4">
    <location>
        <begin position="34"/>
        <end position="217"/>
    </location>
</feature>
<sequence>MNRRVHAAVPASPLLRRGSLNRRFSASPATFAGKVTVVTGAGSGIGRALATNLAKEGATVAITDVDEAGLAETADLIRAAGGSVTSHRLDVTDDLGAVTYAEELHARFGAVHQLYNNAGVEHHGDLEHSDLSQIRRVMDINYGGVVNLTKAFLPYLIESGDGHIINVSSLFGLLGMAGQSAYSASKFAVRGLTESLRQEMLAAGHPVQVTCVHPSSVKTAIARNSSVAAGEDAAAVAALYDDKLARISSDRAAQIILRGVRRRRPRVLIGTDAYALDILVRLLGPAYQRGAAALAARVQPGLTLKDGR</sequence>
<dbReference type="Gene3D" id="3.40.50.720">
    <property type="entry name" value="NAD(P)-binding Rossmann-like Domain"/>
    <property type="match status" value="1"/>
</dbReference>
<dbReference type="PRINTS" id="PR00080">
    <property type="entry name" value="SDRFAMILY"/>
</dbReference>
<dbReference type="InterPro" id="IPR020904">
    <property type="entry name" value="Sc_DH/Rdtase_CS"/>
</dbReference>
<name>A0ABN6B485_9MYCO</name>
<gene>
    <name evidence="5" type="ORF">MBRA_15480</name>
</gene>
<reference evidence="5 6" key="1">
    <citation type="journal article" date="2019" name="Emerg. Microbes Infect.">
        <title>Comprehensive subspecies identification of 175 nontuberculous mycobacteria species based on 7547 genomic profiles.</title>
        <authorList>
            <person name="Matsumoto Y."/>
            <person name="Kinjo T."/>
            <person name="Motooka D."/>
            <person name="Nabeya D."/>
            <person name="Jung N."/>
            <person name="Uechi K."/>
            <person name="Horii T."/>
            <person name="Iida T."/>
            <person name="Fujita J."/>
            <person name="Nakamura S."/>
        </authorList>
    </citation>
    <scope>NUCLEOTIDE SEQUENCE [LARGE SCALE GENOMIC DNA]</scope>
    <source>
        <strain evidence="5 6">JCM 12687</strain>
    </source>
</reference>
<dbReference type="PANTHER" id="PTHR44196:SF1">
    <property type="entry name" value="DEHYDROGENASE_REDUCTASE SDR FAMILY MEMBER 7B"/>
    <property type="match status" value="1"/>
</dbReference>
<evidence type="ECO:0000256" key="3">
    <source>
        <dbReference type="RuleBase" id="RU000363"/>
    </source>
</evidence>
<evidence type="ECO:0000259" key="4">
    <source>
        <dbReference type="SMART" id="SM00822"/>
    </source>
</evidence>
<organism evidence="5 6">
    <name type="scientific">Mycobacterium branderi</name>
    <dbReference type="NCBI Taxonomy" id="43348"/>
    <lineage>
        <taxon>Bacteria</taxon>
        <taxon>Bacillati</taxon>
        <taxon>Actinomycetota</taxon>
        <taxon>Actinomycetes</taxon>
        <taxon>Mycobacteriales</taxon>
        <taxon>Mycobacteriaceae</taxon>
        <taxon>Mycobacterium</taxon>
    </lineage>
</organism>
<evidence type="ECO:0000313" key="6">
    <source>
        <dbReference type="Proteomes" id="UP000467379"/>
    </source>
</evidence>
<dbReference type="SUPFAM" id="SSF51735">
    <property type="entry name" value="NAD(P)-binding Rossmann-fold domains"/>
    <property type="match status" value="1"/>
</dbReference>
<keyword evidence="6" id="KW-1185">Reference proteome</keyword>
<dbReference type="EMBL" id="AP022606">
    <property type="protein sequence ID" value="BBZ11353.1"/>
    <property type="molecule type" value="Genomic_DNA"/>
</dbReference>
<accession>A0ABN6B485</accession>
<evidence type="ECO:0000313" key="5">
    <source>
        <dbReference type="EMBL" id="BBZ11353.1"/>
    </source>
</evidence>
<dbReference type="PROSITE" id="PS00061">
    <property type="entry name" value="ADH_SHORT"/>
    <property type="match status" value="1"/>
</dbReference>
<evidence type="ECO:0000256" key="1">
    <source>
        <dbReference type="ARBA" id="ARBA00006484"/>
    </source>
</evidence>
<dbReference type="Proteomes" id="UP000467379">
    <property type="component" value="Chromosome"/>
</dbReference>